<gene>
    <name evidence="2" type="ORF">LCGC14_1040090</name>
</gene>
<name>A0A0F9MWI0_9ZZZZ</name>
<dbReference type="InterPro" id="IPR011528">
    <property type="entry name" value="NERD"/>
</dbReference>
<feature type="domain" description="NERD" evidence="1">
    <location>
        <begin position="181"/>
        <end position="314"/>
    </location>
</feature>
<dbReference type="Pfam" id="PF08378">
    <property type="entry name" value="NERD"/>
    <property type="match status" value="1"/>
</dbReference>
<evidence type="ECO:0000313" key="2">
    <source>
        <dbReference type="EMBL" id="KKN10094.1"/>
    </source>
</evidence>
<comment type="caution">
    <text evidence="2">The sequence shown here is derived from an EMBL/GenBank/DDBJ whole genome shotgun (WGS) entry which is preliminary data.</text>
</comment>
<dbReference type="PROSITE" id="PS50965">
    <property type="entry name" value="NERD"/>
    <property type="match status" value="1"/>
</dbReference>
<organism evidence="2">
    <name type="scientific">marine sediment metagenome</name>
    <dbReference type="NCBI Taxonomy" id="412755"/>
    <lineage>
        <taxon>unclassified sequences</taxon>
        <taxon>metagenomes</taxon>
        <taxon>ecological metagenomes</taxon>
    </lineage>
</organism>
<reference evidence="2" key="1">
    <citation type="journal article" date="2015" name="Nature">
        <title>Complex archaea that bridge the gap between prokaryotes and eukaryotes.</title>
        <authorList>
            <person name="Spang A."/>
            <person name="Saw J.H."/>
            <person name="Jorgensen S.L."/>
            <person name="Zaremba-Niedzwiedzka K."/>
            <person name="Martijn J."/>
            <person name="Lind A.E."/>
            <person name="van Eijk R."/>
            <person name="Schleper C."/>
            <person name="Guy L."/>
            <person name="Ettema T.J."/>
        </authorList>
    </citation>
    <scope>NUCLEOTIDE SEQUENCE</scope>
</reference>
<sequence>MIFLARVIGGSGSTDYLRNQLRKVKLDGLDTFKNIKFFKDNFPRILQEKENEEKAKLTSEIDTLKYDANSLSLKMQDSITFHKKELIIEKENIFAQVNDFVESHKRLVNLRTTGARRKLKRLETKFDLVAEKPFKKDKKQIKKIEKSYHSLEKTYDKTIGKKLEPLHKADGMIKANISFLIGATGEEIVIKELSKLPDTYYIFNEYKMRLGKSVYSKNTHDYVRSCRIDHLVVGPTGIFIIETKNWSAERLRTTNFLPHRQVTNAGLVFYIFLSRKFRRRKFPNYKIVVMLGNVPKIKYPYVTQLSLHELNSYIIGRQEHLTLEDINKIVKWL</sequence>
<accession>A0A0F9MWI0</accession>
<proteinExistence type="predicted"/>
<protein>
    <recommendedName>
        <fullName evidence="1">NERD domain-containing protein</fullName>
    </recommendedName>
</protein>
<evidence type="ECO:0000259" key="1">
    <source>
        <dbReference type="PROSITE" id="PS50965"/>
    </source>
</evidence>
<dbReference type="AlphaFoldDB" id="A0A0F9MWI0"/>
<dbReference type="EMBL" id="LAZR01004278">
    <property type="protein sequence ID" value="KKN10094.1"/>
    <property type="molecule type" value="Genomic_DNA"/>
</dbReference>